<accession>X1A2Y9</accession>
<dbReference type="AlphaFoldDB" id="X1A2Y9"/>
<evidence type="ECO:0000313" key="1">
    <source>
        <dbReference type="EMBL" id="GAG64537.1"/>
    </source>
</evidence>
<name>X1A2Y9_9ZZZZ</name>
<proteinExistence type="predicted"/>
<feature type="non-terminal residue" evidence="1">
    <location>
        <position position="1"/>
    </location>
</feature>
<sequence length="169" mass="17818">TDAGCYFGTYYRIAEEGDTEWTWTYGLADQAYGVILRYTGQASSGFIHASDITVQASPTNTPTAPNVAYTDLEAGSLCLQVFGSDEDYIYTTPVQLTERYNDISNTGDGTCGGAGGDKVISGTGNTGTAEFTMSGADQWVAVTVIIEAEEAEEVHIPVSGIGVGDPMIL</sequence>
<gene>
    <name evidence="1" type="ORF">S01H4_07790</name>
</gene>
<organism evidence="1">
    <name type="scientific">marine sediment metagenome</name>
    <dbReference type="NCBI Taxonomy" id="412755"/>
    <lineage>
        <taxon>unclassified sequences</taxon>
        <taxon>metagenomes</taxon>
        <taxon>ecological metagenomes</taxon>
    </lineage>
</organism>
<reference evidence="1" key="1">
    <citation type="journal article" date="2014" name="Front. Microbiol.">
        <title>High frequency of phylogenetically diverse reductive dehalogenase-homologous genes in deep subseafloor sedimentary metagenomes.</title>
        <authorList>
            <person name="Kawai M."/>
            <person name="Futagami T."/>
            <person name="Toyoda A."/>
            <person name="Takaki Y."/>
            <person name="Nishi S."/>
            <person name="Hori S."/>
            <person name="Arai W."/>
            <person name="Tsubouchi T."/>
            <person name="Morono Y."/>
            <person name="Uchiyama I."/>
            <person name="Ito T."/>
            <person name="Fujiyama A."/>
            <person name="Inagaki F."/>
            <person name="Takami H."/>
        </authorList>
    </citation>
    <scope>NUCLEOTIDE SEQUENCE</scope>
    <source>
        <strain evidence="1">Expedition CK06-06</strain>
    </source>
</reference>
<dbReference type="EMBL" id="BART01002589">
    <property type="protein sequence ID" value="GAG64537.1"/>
    <property type="molecule type" value="Genomic_DNA"/>
</dbReference>
<protein>
    <submittedName>
        <fullName evidence="1">Uncharacterized protein</fullName>
    </submittedName>
</protein>
<comment type="caution">
    <text evidence="1">The sequence shown here is derived from an EMBL/GenBank/DDBJ whole genome shotgun (WGS) entry which is preliminary data.</text>
</comment>